<reference evidence="2" key="1">
    <citation type="submission" date="2018-06" db="EMBL/GenBank/DDBJ databases">
        <authorList>
            <person name="Zhirakovskaya E."/>
        </authorList>
    </citation>
    <scope>NUCLEOTIDE SEQUENCE</scope>
</reference>
<dbReference type="FunFam" id="3.40.50.300:FF:000285">
    <property type="entry name" value="Sporulation initiation inhibitor Soj"/>
    <property type="match status" value="1"/>
</dbReference>
<gene>
    <name evidence="2" type="ORF">MNBD_GAMMA25-2105</name>
</gene>
<evidence type="ECO:0000259" key="1">
    <source>
        <dbReference type="Pfam" id="PF13614"/>
    </source>
</evidence>
<dbReference type="Pfam" id="PF13614">
    <property type="entry name" value="AAA_31"/>
    <property type="match status" value="1"/>
</dbReference>
<dbReference type="PANTHER" id="PTHR13696">
    <property type="entry name" value="P-LOOP CONTAINING NUCLEOSIDE TRIPHOSPHATE HYDROLASE"/>
    <property type="match status" value="1"/>
</dbReference>
<proteinExistence type="predicted"/>
<dbReference type="AlphaFoldDB" id="A0A3B1B642"/>
<dbReference type="InterPro" id="IPR050678">
    <property type="entry name" value="DNA_Partitioning_ATPase"/>
</dbReference>
<feature type="domain" description="AAA" evidence="1">
    <location>
        <begin position="5"/>
        <end position="175"/>
    </location>
</feature>
<accession>A0A3B1B642</accession>
<protein>
    <submittedName>
        <fullName evidence="2">Chromosome (Plasmid) partitioning protein ParA</fullName>
    </submittedName>
</protein>
<evidence type="ECO:0000313" key="2">
    <source>
        <dbReference type="EMBL" id="VAX11652.1"/>
    </source>
</evidence>
<dbReference type="PIRSF" id="PIRSF009320">
    <property type="entry name" value="Nuc_binding_HP_1000"/>
    <property type="match status" value="1"/>
</dbReference>
<organism evidence="2">
    <name type="scientific">hydrothermal vent metagenome</name>
    <dbReference type="NCBI Taxonomy" id="652676"/>
    <lineage>
        <taxon>unclassified sequences</taxon>
        <taxon>metagenomes</taxon>
        <taxon>ecological metagenomes</taxon>
    </lineage>
</organism>
<dbReference type="CDD" id="cd02042">
    <property type="entry name" value="ParAB_family"/>
    <property type="match status" value="1"/>
</dbReference>
<dbReference type="InterPro" id="IPR027417">
    <property type="entry name" value="P-loop_NTPase"/>
</dbReference>
<dbReference type="InterPro" id="IPR025669">
    <property type="entry name" value="AAA_dom"/>
</dbReference>
<dbReference type="SUPFAM" id="SSF52540">
    <property type="entry name" value="P-loop containing nucleoside triphosphate hydrolases"/>
    <property type="match status" value="1"/>
</dbReference>
<name>A0A3B1B642_9ZZZZ</name>
<sequence>MSHSRVISVLNQKGGVGKTTLTTNLAHGLALTGRKVLTIDLDPQAQLSASLGILGETENVIEKSLLNDATLASITIKARDNLYIIPSSHNLSSLERHSDNSAASGLLLKNKLCDESDKYDIVLIDCPPSSGLLVMNAILTSNEIITPMTGDYLGLQGLAYLMRTLKKFETILEHSIMQWVVLNRFHERRRISQEVKNNLKRHFPNKVLKTNISESVLLAECPGFGKTVFEYRPTSKSADEYRSLVDDLLLERTYHA</sequence>
<dbReference type="EMBL" id="UOFY01000075">
    <property type="protein sequence ID" value="VAX11652.1"/>
    <property type="molecule type" value="Genomic_DNA"/>
</dbReference>
<dbReference type="Gene3D" id="3.40.50.300">
    <property type="entry name" value="P-loop containing nucleotide triphosphate hydrolases"/>
    <property type="match status" value="1"/>
</dbReference>
<dbReference type="PANTHER" id="PTHR13696:SF52">
    <property type="entry name" value="PARA FAMILY PROTEIN CT_582"/>
    <property type="match status" value="1"/>
</dbReference>